<protein>
    <submittedName>
        <fullName evidence="8">Uncharacterized protein</fullName>
    </submittedName>
</protein>
<dbReference type="Gene3D" id="1.10.1740.10">
    <property type="match status" value="1"/>
</dbReference>
<comment type="caution">
    <text evidence="8">The sequence shown here is derived from an EMBL/GenBank/DDBJ whole genome shotgun (WGS) entry which is preliminary data.</text>
</comment>
<dbReference type="InterPro" id="IPR013325">
    <property type="entry name" value="RNA_pol_sigma_r2"/>
</dbReference>
<evidence type="ECO:0000256" key="5">
    <source>
        <dbReference type="SAM" id="MobiDB-lite"/>
    </source>
</evidence>
<dbReference type="InterPro" id="IPR013249">
    <property type="entry name" value="RNA_pol_sigma70_r4_t2"/>
</dbReference>
<dbReference type="Pfam" id="PF08281">
    <property type="entry name" value="Sigma70_r4_2"/>
    <property type="match status" value="1"/>
</dbReference>
<dbReference type="InterPro" id="IPR036388">
    <property type="entry name" value="WH-like_DNA-bd_sf"/>
</dbReference>
<proteinExistence type="inferred from homology"/>
<dbReference type="InterPro" id="IPR014284">
    <property type="entry name" value="RNA_pol_sigma-70_dom"/>
</dbReference>
<evidence type="ECO:0000256" key="4">
    <source>
        <dbReference type="ARBA" id="ARBA00023163"/>
    </source>
</evidence>
<evidence type="ECO:0000259" key="6">
    <source>
        <dbReference type="Pfam" id="PF04542"/>
    </source>
</evidence>
<dbReference type="RefSeq" id="WP_344515239.1">
    <property type="nucleotide sequence ID" value="NZ_BAAAQD010000053.1"/>
</dbReference>
<organism evidence="8 9">
    <name type="scientific">Dactylosporangium maewongense</name>
    <dbReference type="NCBI Taxonomy" id="634393"/>
    <lineage>
        <taxon>Bacteria</taxon>
        <taxon>Bacillati</taxon>
        <taxon>Actinomycetota</taxon>
        <taxon>Actinomycetes</taxon>
        <taxon>Micromonosporales</taxon>
        <taxon>Micromonosporaceae</taxon>
        <taxon>Dactylosporangium</taxon>
    </lineage>
</organism>
<dbReference type="Proteomes" id="UP001501470">
    <property type="component" value="Unassembled WGS sequence"/>
</dbReference>
<feature type="domain" description="RNA polymerase sigma-70 region 2" evidence="6">
    <location>
        <begin position="136"/>
        <end position="203"/>
    </location>
</feature>
<evidence type="ECO:0000259" key="7">
    <source>
        <dbReference type="Pfam" id="PF08281"/>
    </source>
</evidence>
<evidence type="ECO:0000313" key="9">
    <source>
        <dbReference type="Proteomes" id="UP001501470"/>
    </source>
</evidence>
<feature type="domain" description="RNA polymerase sigma factor 70 region 4 type 2" evidence="7">
    <location>
        <begin position="237"/>
        <end position="288"/>
    </location>
</feature>
<sequence length="306" mass="32039">MTALAGTHPTPYSNGCPARSSAGGDARTPARADAKPPAGADAGTFARGDARSPAGGDAGTSPRTDAKPPAGADAGTPAVDAGDAGTFARGDAGMPADGDTGMSPVELALGETTLDDRLEVALAGAIGGDAAAFAELWRALQPLVLRYLRVVCGDAAEDVASETWLQASRDLRRFSGGTTAFRVWLFRIARNRGIDENRRAWRRREEPHQTVHEVREAAGEIVRDVALDAGDRSGTEWALRMIRTLPPDQAESVMLRVVAGLDVAGTAKVLGKRPGAVRVATMRGLRRLAEHPEVQAHRGTDPREGG</sequence>
<dbReference type="EMBL" id="BAAAQD010000053">
    <property type="protein sequence ID" value="GAA1574949.1"/>
    <property type="molecule type" value="Genomic_DNA"/>
</dbReference>
<dbReference type="PANTHER" id="PTHR43133">
    <property type="entry name" value="RNA POLYMERASE ECF-TYPE SIGMA FACTO"/>
    <property type="match status" value="1"/>
</dbReference>
<dbReference type="SUPFAM" id="SSF88946">
    <property type="entry name" value="Sigma2 domain of RNA polymerase sigma factors"/>
    <property type="match status" value="1"/>
</dbReference>
<dbReference type="NCBIfam" id="TIGR02937">
    <property type="entry name" value="sigma70-ECF"/>
    <property type="match status" value="1"/>
</dbReference>
<dbReference type="InterPro" id="IPR039425">
    <property type="entry name" value="RNA_pol_sigma-70-like"/>
</dbReference>
<dbReference type="InterPro" id="IPR007627">
    <property type="entry name" value="RNA_pol_sigma70_r2"/>
</dbReference>
<keyword evidence="9" id="KW-1185">Reference proteome</keyword>
<dbReference type="Gene3D" id="1.10.10.10">
    <property type="entry name" value="Winged helix-like DNA-binding domain superfamily/Winged helix DNA-binding domain"/>
    <property type="match status" value="1"/>
</dbReference>
<keyword evidence="2" id="KW-0805">Transcription regulation</keyword>
<keyword evidence="3" id="KW-0731">Sigma factor</keyword>
<evidence type="ECO:0000256" key="3">
    <source>
        <dbReference type="ARBA" id="ARBA00023082"/>
    </source>
</evidence>
<dbReference type="PANTHER" id="PTHR43133:SF66">
    <property type="entry name" value="ECF RNA POLYMERASE SIGMA FACTOR SIGK"/>
    <property type="match status" value="1"/>
</dbReference>
<comment type="similarity">
    <text evidence="1">Belongs to the sigma-70 factor family. ECF subfamily.</text>
</comment>
<evidence type="ECO:0000256" key="2">
    <source>
        <dbReference type="ARBA" id="ARBA00023015"/>
    </source>
</evidence>
<dbReference type="SUPFAM" id="SSF88659">
    <property type="entry name" value="Sigma3 and sigma4 domains of RNA polymerase sigma factors"/>
    <property type="match status" value="1"/>
</dbReference>
<keyword evidence="4" id="KW-0804">Transcription</keyword>
<gene>
    <name evidence="8" type="ORF">GCM10009827_116050</name>
</gene>
<evidence type="ECO:0000256" key="1">
    <source>
        <dbReference type="ARBA" id="ARBA00010641"/>
    </source>
</evidence>
<name>A0ABP4PBM6_9ACTN</name>
<dbReference type="InterPro" id="IPR013324">
    <property type="entry name" value="RNA_pol_sigma_r3/r4-like"/>
</dbReference>
<reference evidence="9" key="1">
    <citation type="journal article" date="2019" name="Int. J. Syst. Evol. Microbiol.">
        <title>The Global Catalogue of Microorganisms (GCM) 10K type strain sequencing project: providing services to taxonomists for standard genome sequencing and annotation.</title>
        <authorList>
            <consortium name="The Broad Institute Genomics Platform"/>
            <consortium name="The Broad Institute Genome Sequencing Center for Infectious Disease"/>
            <person name="Wu L."/>
            <person name="Ma J."/>
        </authorList>
    </citation>
    <scope>NUCLEOTIDE SEQUENCE [LARGE SCALE GENOMIC DNA]</scope>
    <source>
        <strain evidence="9">JCM 15933</strain>
    </source>
</reference>
<accession>A0ABP4PBM6</accession>
<evidence type="ECO:0000313" key="8">
    <source>
        <dbReference type="EMBL" id="GAA1574949.1"/>
    </source>
</evidence>
<dbReference type="Pfam" id="PF04542">
    <property type="entry name" value="Sigma70_r2"/>
    <property type="match status" value="1"/>
</dbReference>
<feature type="region of interest" description="Disordered" evidence="5">
    <location>
        <begin position="1"/>
        <end position="104"/>
    </location>
</feature>